<dbReference type="EMBL" id="MU005958">
    <property type="protein sequence ID" value="KAF2863973.1"/>
    <property type="molecule type" value="Genomic_DNA"/>
</dbReference>
<sequence length="408" mass="45263">MDKDGSQHVEVHEAPLAGALALATMFSQCVEAFGLVHTGSSAHEERLLLVKLGLQQARLLIWGDIVGVTSPPSTVTNRVVPRHPSATYPDINEPTFFVRRDPRLDDPDVRQKIEATLGSIFDRTLGSGQTRNEMMSLYGLRAPKKPDIFREPAVDTNRLEAFRERFGLLQQVAEEYAHLGPPRNNSLMMNSWIIANTARFDKFISLIRDAVDSLVDLMGVKEAVDRATRMDIRALGWHVAPDWYRMDADRKKLELLKEVAAVDHPEHLDAVNAAAEQLQAYHVEHFKGGSGSSKSQKATSSHASGSNSSGKKGFLGLWKKKPSTNNVNEELEPQRSKSDAGLQHPGSQDMSVLEPIRSKSLGDILHPDPDEAREQPQGPKWEALPSGIIVRHDQYKGLARTDTKDLVQ</sequence>
<name>A0A6A7C975_9PEZI</name>
<proteinExistence type="predicted"/>
<dbReference type="Pfam" id="PF14479">
    <property type="entry name" value="HeLo"/>
    <property type="match status" value="1"/>
</dbReference>
<evidence type="ECO:0000313" key="3">
    <source>
        <dbReference type="EMBL" id="KAF2863973.1"/>
    </source>
</evidence>
<keyword evidence="4" id="KW-1185">Reference proteome</keyword>
<evidence type="ECO:0000313" key="4">
    <source>
        <dbReference type="Proteomes" id="UP000799421"/>
    </source>
</evidence>
<reference evidence="3" key="1">
    <citation type="journal article" date="2020" name="Stud. Mycol.">
        <title>101 Dothideomycetes genomes: a test case for predicting lifestyles and emergence of pathogens.</title>
        <authorList>
            <person name="Haridas S."/>
            <person name="Albert R."/>
            <person name="Binder M."/>
            <person name="Bloem J."/>
            <person name="Labutti K."/>
            <person name="Salamov A."/>
            <person name="Andreopoulos B."/>
            <person name="Baker S."/>
            <person name="Barry K."/>
            <person name="Bills G."/>
            <person name="Bluhm B."/>
            <person name="Cannon C."/>
            <person name="Castanera R."/>
            <person name="Culley D."/>
            <person name="Daum C."/>
            <person name="Ezra D."/>
            <person name="Gonzalez J."/>
            <person name="Henrissat B."/>
            <person name="Kuo A."/>
            <person name="Liang C."/>
            <person name="Lipzen A."/>
            <person name="Lutzoni F."/>
            <person name="Magnuson J."/>
            <person name="Mondo S."/>
            <person name="Nolan M."/>
            <person name="Ohm R."/>
            <person name="Pangilinan J."/>
            <person name="Park H.-J."/>
            <person name="Ramirez L."/>
            <person name="Alfaro M."/>
            <person name="Sun H."/>
            <person name="Tritt A."/>
            <person name="Yoshinaga Y."/>
            <person name="Zwiers L.-H."/>
            <person name="Turgeon B."/>
            <person name="Goodwin S."/>
            <person name="Spatafora J."/>
            <person name="Crous P."/>
            <person name="Grigoriev I."/>
        </authorList>
    </citation>
    <scope>NUCLEOTIDE SEQUENCE</scope>
    <source>
        <strain evidence="3">CBS 480.64</strain>
    </source>
</reference>
<feature type="region of interest" description="Disordered" evidence="1">
    <location>
        <begin position="286"/>
        <end position="388"/>
    </location>
</feature>
<dbReference type="InterPro" id="IPR038305">
    <property type="entry name" value="HeLo_sf"/>
</dbReference>
<gene>
    <name evidence="3" type="ORF">K470DRAFT_209629</name>
</gene>
<feature type="domain" description="Prion-inhibition and propagation HeLo" evidence="2">
    <location>
        <begin position="17"/>
        <end position="235"/>
    </location>
</feature>
<dbReference type="OrthoDB" id="20872at2759"/>
<dbReference type="Gene3D" id="1.20.120.1020">
    <property type="entry name" value="Prion-inhibition and propagation, HeLo domain"/>
    <property type="match status" value="1"/>
</dbReference>
<dbReference type="AlphaFoldDB" id="A0A6A7C975"/>
<feature type="compositionally biased region" description="Basic and acidic residues" evidence="1">
    <location>
        <begin position="365"/>
        <end position="374"/>
    </location>
</feature>
<dbReference type="InterPro" id="IPR029498">
    <property type="entry name" value="HeLo_dom"/>
</dbReference>
<evidence type="ECO:0000259" key="2">
    <source>
        <dbReference type="Pfam" id="PF14479"/>
    </source>
</evidence>
<feature type="compositionally biased region" description="Low complexity" evidence="1">
    <location>
        <begin position="292"/>
        <end position="317"/>
    </location>
</feature>
<evidence type="ECO:0000256" key="1">
    <source>
        <dbReference type="SAM" id="MobiDB-lite"/>
    </source>
</evidence>
<protein>
    <recommendedName>
        <fullName evidence="2">Prion-inhibition and propagation HeLo domain-containing protein</fullName>
    </recommendedName>
</protein>
<dbReference type="Proteomes" id="UP000799421">
    <property type="component" value="Unassembled WGS sequence"/>
</dbReference>
<accession>A0A6A7C975</accession>
<organism evidence="3 4">
    <name type="scientific">Piedraia hortae CBS 480.64</name>
    <dbReference type="NCBI Taxonomy" id="1314780"/>
    <lineage>
        <taxon>Eukaryota</taxon>
        <taxon>Fungi</taxon>
        <taxon>Dikarya</taxon>
        <taxon>Ascomycota</taxon>
        <taxon>Pezizomycotina</taxon>
        <taxon>Dothideomycetes</taxon>
        <taxon>Dothideomycetidae</taxon>
        <taxon>Capnodiales</taxon>
        <taxon>Piedraiaceae</taxon>
        <taxon>Piedraia</taxon>
    </lineage>
</organism>